<feature type="compositionally biased region" description="Polar residues" evidence="1">
    <location>
        <begin position="37"/>
        <end position="52"/>
    </location>
</feature>
<feature type="compositionally biased region" description="Basic residues" evidence="1">
    <location>
        <begin position="350"/>
        <end position="360"/>
    </location>
</feature>
<name>A0A420I6Y7_9PEZI</name>
<dbReference type="Proteomes" id="UP000285405">
    <property type="component" value="Unassembled WGS sequence"/>
</dbReference>
<proteinExistence type="predicted"/>
<feature type="compositionally biased region" description="Basic and acidic residues" evidence="1">
    <location>
        <begin position="361"/>
        <end position="372"/>
    </location>
</feature>
<feature type="region of interest" description="Disordered" evidence="1">
    <location>
        <begin position="344"/>
        <end position="383"/>
    </location>
</feature>
<reference evidence="2 3" key="1">
    <citation type="journal article" date="2018" name="BMC Genomics">
        <title>Comparative genome analyses reveal sequence features reflecting distinct modes of host-adaptation between dicot and monocot powdery mildew.</title>
        <authorList>
            <person name="Wu Y."/>
            <person name="Ma X."/>
            <person name="Pan Z."/>
            <person name="Kale S.D."/>
            <person name="Song Y."/>
            <person name="King H."/>
            <person name="Zhang Q."/>
            <person name="Presley C."/>
            <person name="Deng X."/>
            <person name="Wei C.I."/>
            <person name="Xiao S."/>
        </authorList>
    </citation>
    <scope>NUCLEOTIDE SEQUENCE [LARGE SCALE GENOMIC DNA]</scope>
    <source>
        <strain evidence="2">UCSC1</strain>
    </source>
</reference>
<feature type="region of interest" description="Disordered" evidence="1">
    <location>
        <begin position="1"/>
        <end position="58"/>
    </location>
</feature>
<evidence type="ECO:0000313" key="2">
    <source>
        <dbReference type="EMBL" id="RKF65477.1"/>
    </source>
</evidence>
<organism evidence="2 3">
    <name type="scientific">Golovinomyces cichoracearum</name>
    <dbReference type="NCBI Taxonomy" id="62708"/>
    <lineage>
        <taxon>Eukaryota</taxon>
        <taxon>Fungi</taxon>
        <taxon>Dikarya</taxon>
        <taxon>Ascomycota</taxon>
        <taxon>Pezizomycotina</taxon>
        <taxon>Leotiomycetes</taxon>
        <taxon>Erysiphales</taxon>
        <taxon>Erysiphaceae</taxon>
        <taxon>Golovinomyces</taxon>
    </lineage>
</organism>
<accession>A0A420I6Y7</accession>
<protein>
    <submittedName>
        <fullName evidence="2">Uncharacterized protein</fullName>
    </submittedName>
</protein>
<dbReference type="OrthoDB" id="4851482at2759"/>
<dbReference type="EMBL" id="MCBR01012047">
    <property type="protein sequence ID" value="RKF65477.1"/>
    <property type="molecule type" value="Genomic_DNA"/>
</dbReference>
<feature type="region of interest" description="Disordered" evidence="1">
    <location>
        <begin position="308"/>
        <end position="327"/>
    </location>
</feature>
<feature type="compositionally biased region" description="Basic and acidic residues" evidence="1">
    <location>
        <begin position="21"/>
        <end position="36"/>
    </location>
</feature>
<evidence type="ECO:0000256" key="1">
    <source>
        <dbReference type="SAM" id="MobiDB-lite"/>
    </source>
</evidence>
<comment type="caution">
    <text evidence="2">The sequence shown here is derived from an EMBL/GenBank/DDBJ whole genome shotgun (WGS) entry which is preliminary data.</text>
</comment>
<sequence length="649" mass="74590">MSSDFRPQVLDQRPASYLYQDNHRISEDINESEKTLDGNNVLKSSHSPQETVAHNHTEYEYDDLDADYDEEIEKTSTSYHKRDEREKNIYKALIKDQKHFEYLLHSRITKERNEGILNFKDTFPKDPAVQRSWVKKIFDAILDLDSIIDKKTKYHNNSSQAARRIRDGYYPDLEIEKTAWKLMLNARDAQLGVRLIEKYHGVKIEDPVRNGTGIFETWADRMNAIINTLRVSKAACKQLMDPHYLDRLVECPNAERQASCADFSQMKKNNKRINTERDIQNQLGRKLLDLKVIPLADVEKEVLKLQSIKKAHRSAAPPRTPRIKKEILSDDSSVLSLREGSPLITCKKNSNSRKRKKTRQEKKSTRQGDQKTPEFSLDNCEKAFPSNPQEVSIMKRQRTDGTLHSSNVQTTDQSTNIKIASTDNLLSSDGICVYEKFDPNNFSIPIINPYVPPDSKSGRKYQDTDRFETNRTYAFQMDPDINVFNPISTYESDQLGILAQNPQPTIMTDPKSSRIYSEMICGLLSIDTHIAILFSLKELRLYAHAYNSMFVSYPWTHPELGSKIAKGCCVYDEFTGQSYHICHYFPNLSRIALLRGDIDVNFSIIPGTEYEHLFSTNGNEHMDQALGIIENPCGLSLLSSSNMIKKDIY</sequence>
<evidence type="ECO:0000313" key="3">
    <source>
        <dbReference type="Proteomes" id="UP000285405"/>
    </source>
</evidence>
<dbReference type="AlphaFoldDB" id="A0A420I6Y7"/>
<gene>
    <name evidence="2" type="ORF">GcC1_120006</name>
</gene>